<evidence type="ECO:0000313" key="1">
    <source>
        <dbReference type="EMBL" id="KAF2865917.1"/>
    </source>
</evidence>
<dbReference type="AlphaFoldDB" id="A0A7C8HZ66"/>
<dbReference type="EMBL" id="JAADJZ010000030">
    <property type="protein sequence ID" value="KAF2865917.1"/>
    <property type="molecule type" value="Genomic_DNA"/>
</dbReference>
<evidence type="ECO:0000313" key="2">
    <source>
        <dbReference type="Proteomes" id="UP000481861"/>
    </source>
</evidence>
<dbReference type="OrthoDB" id="3686512at2759"/>
<accession>A0A7C8HZ66</accession>
<dbReference type="Proteomes" id="UP000481861">
    <property type="component" value="Unassembled WGS sequence"/>
</dbReference>
<sequence length="362" mass="40833">MHAAYILSSSDCLRYFKWQKRWRPENSEPGYFSSALEYHEFFRYPNGPDLNHADTQYAHSFGQPKTAVLCGHILHPLDDKVGINCPVCEVQMCLNFLGAIMEAWKKVGGPLASSTGSVSSVGYSLRQAWHMARLELLTIMGTHELSADLELLWTRDRSKDEISRASSTYSATNAVELAKQCADISCVVDMMPPSVITKPVKKKKKTVQFTADTEESSGRTMSAFARGTADYDPGPHACLSPDGYFDTSKLRDLLYNVQQCKIFSTKSEEDFWEWNMDLNLLPNQVDDAETAEELREQLSELVTNDYDCADQDHKEAMDMQMKESDSAIVQVDYNGTLLDYCLVTTSDPDEDMVPQTRMRTKA</sequence>
<organism evidence="1 2">
    <name type="scientific">Massariosphaeria phaeospora</name>
    <dbReference type="NCBI Taxonomy" id="100035"/>
    <lineage>
        <taxon>Eukaryota</taxon>
        <taxon>Fungi</taxon>
        <taxon>Dikarya</taxon>
        <taxon>Ascomycota</taxon>
        <taxon>Pezizomycotina</taxon>
        <taxon>Dothideomycetes</taxon>
        <taxon>Pleosporomycetidae</taxon>
        <taxon>Pleosporales</taxon>
        <taxon>Pleosporales incertae sedis</taxon>
        <taxon>Massariosphaeria</taxon>
    </lineage>
</organism>
<name>A0A7C8HZ66_9PLEO</name>
<gene>
    <name evidence="1" type="ORF">BDV95DRAFT_242251</name>
</gene>
<protein>
    <submittedName>
        <fullName evidence="1">Uncharacterized protein</fullName>
    </submittedName>
</protein>
<reference evidence="1 2" key="1">
    <citation type="submission" date="2020-01" db="EMBL/GenBank/DDBJ databases">
        <authorList>
            <consortium name="DOE Joint Genome Institute"/>
            <person name="Haridas S."/>
            <person name="Albert R."/>
            <person name="Binder M."/>
            <person name="Bloem J."/>
            <person name="Labutti K."/>
            <person name="Salamov A."/>
            <person name="Andreopoulos B."/>
            <person name="Baker S.E."/>
            <person name="Barry K."/>
            <person name="Bills G."/>
            <person name="Bluhm B.H."/>
            <person name="Cannon C."/>
            <person name="Castanera R."/>
            <person name="Culley D.E."/>
            <person name="Daum C."/>
            <person name="Ezra D."/>
            <person name="Gonzalez J.B."/>
            <person name="Henrissat B."/>
            <person name="Kuo A."/>
            <person name="Liang C."/>
            <person name="Lipzen A."/>
            <person name="Lutzoni F."/>
            <person name="Magnuson J."/>
            <person name="Mondo S."/>
            <person name="Nolan M."/>
            <person name="Ohm R."/>
            <person name="Pangilinan J."/>
            <person name="Park H.-J.H."/>
            <person name="Ramirez L."/>
            <person name="Alfaro M."/>
            <person name="Sun H."/>
            <person name="Tritt A."/>
            <person name="Yoshinaga Y."/>
            <person name="Zwiers L.-H.L."/>
            <person name="Turgeon B.G."/>
            <person name="Goodwin S.B."/>
            <person name="Spatafora J.W."/>
            <person name="Crous P.W."/>
            <person name="Grigoriev I.V."/>
        </authorList>
    </citation>
    <scope>NUCLEOTIDE SEQUENCE [LARGE SCALE GENOMIC DNA]</scope>
    <source>
        <strain evidence="1 2">CBS 611.86</strain>
    </source>
</reference>
<keyword evidence="2" id="KW-1185">Reference proteome</keyword>
<proteinExistence type="predicted"/>
<comment type="caution">
    <text evidence="1">The sequence shown here is derived from an EMBL/GenBank/DDBJ whole genome shotgun (WGS) entry which is preliminary data.</text>
</comment>